<dbReference type="Pfam" id="PF10668">
    <property type="entry name" value="Phage_terminase"/>
    <property type="match status" value="1"/>
</dbReference>
<dbReference type="GO" id="GO:0051276">
    <property type="term" value="P:chromosome organization"/>
    <property type="evidence" value="ECO:0007669"/>
    <property type="project" value="InterPro"/>
</dbReference>
<dbReference type="Pfam" id="PF03592">
    <property type="entry name" value="Terminase_2"/>
    <property type="match status" value="1"/>
</dbReference>
<dbReference type="Proteomes" id="UP000198304">
    <property type="component" value="Unassembled WGS sequence"/>
</dbReference>
<dbReference type="OrthoDB" id="9768556at2"/>
<dbReference type="InterPro" id="IPR038713">
    <property type="entry name" value="Terminase_Gp1_N_sf"/>
</dbReference>
<accession>A0A239AL83</accession>
<name>A0A239AL83_9FIRM</name>
<dbReference type="PANTHER" id="PTHR41328:SF3">
    <property type="entry name" value="PBSX PHAGE TERMINASE SMALL SUBUNIT"/>
    <property type="match status" value="1"/>
</dbReference>
<keyword evidence="2" id="KW-0231">Viral genome packaging</keyword>
<feature type="domain" description="PBSX phage terminase small subunit-like N-terminal" evidence="3">
    <location>
        <begin position="18"/>
        <end position="59"/>
    </location>
</feature>
<sequence length="281" mass="32609">MPRAPDYELAEKDYMLGMKYKDIAEKYNVSINTVKSWKTRYKWSRKGVRTKKEKVCTQKEDAPIAKAIKNIVENEEAELTDKQRLFCLFYVKYWNATKAYKKAYDCSYQVANTNGSRLLVKASVKSEIERLKKEIREGFAIEPMAILQKYADIAFADITDFVEFGKKPIIVGHSEDGTPKEIELNYVDFKNSTEIDGTLVSEVKQGKEGVSIKLVSKEKAFEKLEKYYDLIPDTWKRKIEEEKLAIQKQKIEEEEGTTESDGFLEALKREVSEVWNDVEED</sequence>
<gene>
    <name evidence="4" type="ORF">SAMN05446037_100280</name>
</gene>
<evidence type="ECO:0000256" key="1">
    <source>
        <dbReference type="ARBA" id="ARBA00022612"/>
    </source>
</evidence>
<evidence type="ECO:0000256" key="2">
    <source>
        <dbReference type="ARBA" id="ARBA00023219"/>
    </source>
</evidence>
<evidence type="ECO:0000313" key="5">
    <source>
        <dbReference type="Proteomes" id="UP000198304"/>
    </source>
</evidence>
<keyword evidence="5" id="KW-1185">Reference proteome</keyword>
<reference evidence="4 5" key="1">
    <citation type="submission" date="2017-06" db="EMBL/GenBank/DDBJ databases">
        <authorList>
            <person name="Kim H.J."/>
            <person name="Triplett B.A."/>
        </authorList>
    </citation>
    <scope>NUCLEOTIDE SEQUENCE [LARGE SCALE GENOMIC DNA]</scope>
    <source>
        <strain evidence="4 5">SCA</strain>
    </source>
</reference>
<protein>
    <submittedName>
        <fullName evidence="4">Phage terminase small subunit</fullName>
    </submittedName>
</protein>
<organism evidence="4 5">
    <name type="scientific">Anaerovirgula multivorans</name>
    <dbReference type="NCBI Taxonomy" id="312168"/>
    <lineage>
        <taxon>Bacteria</taxon>
        <taxon>Bacillati</taxon>
        <taxon>Bacillota</taxon>
        <taxon>Clostridia</taxon>
        <taxon>Peptostreptococcales</taxon>
        <taxon>Natronincolaceae</taxon>
        <taxon>Anaerovirgula</taxon>
    </lineage>
</organism>
<dbReference type="PANTHER" id="PTHR41328">
    <property type="entry name" value="TERMINASE SMALL SUBUNIT-RELATED"/>
    <property type="match status" value="1"/>
</dbReference>
<dbReference type="InterPro" id="IPR005335">
    <property type="entry name" value="Terminase_ssu"/>
</dbReference>
<evidence type="ECO:0000313" key="4">
    <source>
        <dbReference type="EMBL" id="SNR95693.1"/>
    </source>
</evidence>
<evidence type="ECO:0000259" key="3">
    <source>
        <dbReference type="Pfam" id="PF10668"/>
    </source>
</evidence>
<dbReference type="InterPro" id="IPR052404">
    <property type="entry name" value="SPP1-like_terminase"/>
</dbReference>
<dbReference type="InterPro" id="IPR018925">
    <property type="entry name" value="XtmA-like_N"/>
</dbReference>
<dbReference type="RefSeq" id="WP_089281284.1">
    <property type="nucleotide sequence ID" value="NZ_FZOJ01000002.1"/>
</dbReference>
<dbReference type="EMBL" id="FZOJ01000002">
    <property type="protein sequence ID" value="SNR95693.1"/>
    <property type="molecule type" value="Genomic_DNA"/>
</dbReference>
<dbReference type="AlphaFoldDB" id="A0A239AL83"/>
<proteinExistence type="predicted"/>
<keyword evidence="1" id="KW-1188">Viral release from host cell</keyword>
<dbReference type="Gene3D" id="1.10.10.1400">
    <property type="entry name" value="Terminase, small subunit, N-terminal DNA-binding domain, HTH motif"/>
    <property type="match status" value="1"/>
</dbReference>